<protein>
    <submittedName>
        <fullName evidence="1">Uncharacterized protein</fullName>
    </submittedName>
</protein>
<sequence>MLRWDLFIKLLLSYNSRYKIRSCTVYEVAGKCVVSHKFSSR</sequence>
<proteinExistence type="predicted"/>
<dbReference type="EMBL" id="GBRH01170383">
    <property type="protein sequence ID" value="JAE27513.1"/>
    <property type="molecule type" value="Transcribed_RNA"/>
</dbReference>
<evidence type="ECO:0000313" key="1">
    <source>
        <dbReference type="EMBL" id="JAE27513.1"/>
    </source>
</evidence>
<reference evidence="1" key="2">
    <citation type="journal article" date="2015" name="Data Brief">
        <title>Shoot transcriptome of the giant reed, Arundo donax.</title>
        <authorList>
            <person name="Barrero R.A."/>
            <person name="Guerrero F.D."/>
            <person name="Moolhuijzen P."/>
            <person name="Goolsby J.A."/>
            <person name="Tidwell J."/>
            <person name="Bellgard S.E."/>
            <person name="Bellgard M.I."/>
        </authorList>
    </citation>
    <scope>NUCLEOTIDE SEQUENCE</scope>
    <source>
        <tissue evidence="1">Shoot tissue taken approximately 20 cm above the soil surface</tissue>
    </source>
</reference>
<accession>A0A0A9H3S0</accession>
<organism evidence="1">
    <name type="scientific">Arundo donax</name>
    <name type="common">Giant reed</name>
    <name type="synonym">Donax arundinaceus</name>
    <dbReference type="NCBI Taxonomy" id="35708"/>
    <lineage>
        <taxon>Eukaryota</taxon>
        <taxon>Viridiplantae</taxon>
        <taxon>Streptophyta</taxon>
        <taxon>Embryophyta</taxon>
        <taxon>Tracheophyta</taxon>
        <taxon>Spermatophyta</taxon>
        <taxon>Magnoliopsida</taxon>
        <taxon>Liliopsida</taxon>
        <taxon>Poales</taxon>
        <taxon>Poaceae</taxon>
        <taxon>PACMAD clade</taxon>
        <taxon>Arundinoideae</taxon>
        <taxon>Arundineae</taxon>
        <taxon>Arundo</taxon>
    </lineage>
</organism>
<dbReference type="AlphaFoldDB" id="A0A0A9H3S0"/>
<name>A0A0A9H3S0_ARUDO</name>
<reference evidence="1" key="1">
    <citation type="submission" date="2014-09" db="EMBL/GenBank/DDBJ databases">
        <authorList>
            <person name="Magalhaes I.L.F."/>
            <person name="Oliveira U."/>
            <person name="Santos F.R."/>
            <person name="Vidigal T.H.D.A."/>
            <person name="Brescovit A.D."/>
            <person name="Santos A.J."/>
        </authorList>
    </citation>
    <scope>NUCLEOTIDE SEQUENCE</scope>
    <source>
        <tissue evidence="1">Shoot tissue taken approximately 20 cm above the soil surface</tissue>
    </source>
</reference>